<dbReference type="Proteomes" id="UP000298030">
    <property type="component" value="Unassembled WGS sequence"/>
</dbReference>
<evidence type="ECO:0000313" key="3">
    <source>
        <dbReference type="Proteomes" id="UP000298030"/>
    </source>
</evidence>
<reference evidence="2 3" key="1">
    <citation type="journal article" date="2019" name="Nat. Ecol. Evol.">
        <title>Megaphylogeny resolves global patterns of mushroom evolution.</title>
        <authorList>
            <person name="Varga T."/>
            <person name="Krizsan K."/>
            <person name="Foldi C."/>
            <person name="Dima B."/>
            <person name="Sanchez-Garcia M."/>
            <person name="Sanchez-Ramirez S."/>
            <person name="Szollosi G.J."/>
            <person name="Szarkandi J.G."/>
            <person name="Papp V."/>
            <person name="Albert L."/>
            <person name="Andreopoulos W."/>
            <person name="Angelini C."/>
            <person name="Antonin V."/>
            <person name="Barry K.W."/>
            <person name="Bougher N.L."/>
            <person name="Buchanan P."/>
            <person name="Buyck B."/>
            <person name="Bense V."/>
            <person name="Catcheside P."/>
            <person name="Chovatia M."/>
            <person name="Cooper J."/>
            <person name="Damon W."/>
            <person name="Desjardin D."/>
            <person name="Finy P."/>
            <person name="Geml J."/>
            <person name="Haridas S."/>
            <person name="Hughes K."/>
            <person name="Justo A."/>
            <person name="Karasinski D."/>
            <person name="Kautmanova I."/>
            <person name="Kiss B."/>
            <person name="Kocsube S."/>
            <person name="Kotiranta H."/>
            <person name="LaButti K.M."/>
            <person name="Lechner B.E."/>
            <person name="Liimatainen K."/>
            <person name="Lipzen A."/>
            <person name="Lukacs Z."/>
            <person name="Mihaltcheva S."/>
            <person name="Morgado L.N."/>
            <person name="Niskanen T."/>
            <person name="Noordeloos M.E."/>
            <person name="Ohm R.A."/>
            <person name="Ortiz-Santana B."/>
            <person name="Ovrebo C."/>
            <person name="Racz N."/>
            <person name="Riley R."/>
            <person name="Savchenko A."/>
            <person name="Shiryaev A."/>
            <person name="Soop K."/>
            <person name="Spirin V."/>
            <person name="Szebenyi C."/>
            <person name="Tomsovsky M."/>
            <person name="Tulloss R.E."/>
            <person name="Uehling J."/>
            <person name="Grigoriev I.V."/>
            <person name="Vagvolgyi C."/>
            <person name="Papp T."/>
            <person name="Martin F.M."/>
            <person name="Miettinen O."/>
            <person name="Hibbett D.S."/>
            <person name="Nagy L.G."/>
        </authorList>
    </citation>
    <scope>NUCLEOTIDE SEQUENCE [LARGE SCALE GENOMIC DNA]</scope>
    <source>
        <strain evidence="2 3">FP101781</strain>
    </source>
</reference>
<feature type="compositionally biased region" description="Polar residues" evidence="1">
    <location>
        <begin position="282"/>
        <end position="296"/>
    </location>
</feature>
<comment type="caution">
    <text evidence="2">The sequence shown here is derived from an EMBL/GenBank/DDBJ whole genome shotgun (WGS) entry which is preliminary data.</text>
</comment>
<evidence type="ECO:0000256" key="1">
    <source>
        <dbReference type="SAM" id="MobiDB-lite"/>
    </source>
</evidence>
<feature type="region of interest" description="Disordered" evidence="1">
    <location>
        <begin position="143"/>
        <end position="178"/>
    </location>
</feature>
<organism evidence="2 3">
    <name type="scientific">Coprinellus micaceus</name>
    <name type="common">Glistening ink-cap mushroom</name>
    <name type="synonym">Coprinus micaceus</name>
    <dbReference type="NCBI Taxonomy" id="71717"/>
    <lineage>
        <taxon>Eukaryota</taxon>
        <taxon>Fungi</taxon>
        <taxon>Dikarya</taxon>
        <taxon>Basidiomycota</taxon>
        <taxon>Agaricomycotina</taxon>
        <taxon>Agaricomycetes</taxon>
        <taxon>Agaricomycetidae</taxon>
        <taxon>Agaricales</taxon>
        <taxon>Agaricineae</taxon>
        <taxon>Psathyrellaceae</taxon>
        <taxon>Coprinellus</taxon>
    </lineage>
</organism>
<feature type="region of interest" description="Disordered" evidence="1">
    <location>
        <begin position="1"/>
        <end position="59"/>
    </location>
</feature>
<keyword evidence="3" id="KW-1185">Reference proteome</keyword>
<feature type="compositionally biased region" description="Basic and acidic residues" evidence="1">
    <location>
        <begin position="1"/>
        <end position="10"/>
    </location>
</feature>
<feature type="compositionally biased region" description="Low complexity" evidence="1">
    <location>
        <begin position="24"/>
        <end position="44"/>
    </location>
</feature>
<dbReference type="EMBL" id="QPFP01000005">
    <property type="protein sequence ID" value="TEB36757.1"/>
    <property type="molecule type" value="Genomic_DNA"/>
</dbReference>
<accession>A0A4Y7TRE8</accession>
<name>A0A4Y7TRE8_COPMI</name>
<evidence type="ECO:0000313" key="2">
    <source>
        <dbReference type="EMBL" id="TEB36757.1"/>
    </source>
</evidence>
<feature type="region of interest" description="Disordered" evidence="1">
    <location>
        <begin position="275"/>
        <end position="336"/>
    </location>
</feature>
<sequence length="472" mass="50688">MPHYAEHDDVFTTNGQFLSTHAPRGSSSSSRQSISLRKSSASLRANEFGGGNDDTGGRHHSLAHELAVALMPEPSAGSKLLAEEFGIEFDEGAEVHADHASDHDQLNSASEGGLSFADELGAHDSFDGSFGGGDDLATALGASATDGADESPSNTDLDPVFDSPSAPRTKPRQRTPEKDAMDVLSENLEFTDKFLTQLRTLDSDTGASGSSSQQHQPKLEKLASDVIRKINESVKDREGQVRALFDCEREFRKISGEVGGTDVLGQLDELEQIEDLTDGPSPATNTVPSPPQQHYQPRSLKTLVEEDQSHDWELDPDRGHHLGDYEDSEPSTTPIRTTFAAPSAPSLTGPPTPAKLVPQLTYIRTLTSGTISSLTSLSEHSQVNGVATADAARKIRSLKNKLGSWKAEWESAEKSMGIVDPVDGSESSVPPTPTKLQTMRRVDGRKIVAEQLQAFERALADAALKTQAIMAQ</sequence>
<dbReference type="OrthoDB" id="3364905at2759"/>
<feature type="compositionally biased region" description="Basic and acidic residues" evidence="1">
    <location>
        <begin position="303"/>
        <end position="324"/>
    </location>
</feature>
<protein>
    <submittedName>
        <fullName evidence="2">Uncharacterized protein</fullName>
    </submittedName>
</protein>
<dbReference type="AlphaFoldDB" id="A0A4Y7TRE8"/>
<proteinExistence type="predicted"/>
<gene>
    <name evidence="2" type="ORF">FA13DRAFT_1727112</name>
</gene>